<keyword evidence="1" id="KW-0732">Signal</keyword>
<feature type="chain" id="PRO_5007818446" description="Secreted protein" evidence="1">
    <location>
        <begin position="39"/>
        <end position="144"/>
    </location>
</feature>
<accession>A0A160P4U0</accession>
<dbReference type="KEGG" id="slau:SLA_4769"/>
<protein>
    <recommendedName>
        <fullName evidence="4">Secreted protein</fullName>
    </recommendedName>
</protein>
<dbReference type="EMBL" id="AP017424">
    <property type="protein sequence ID" value="BAU85653.1"/>
    <property type="molecule type" value="Genomic_DNA"/>
</dbReference>
<feature type="signal peptide" evidence="1">
    <location>
        <begin position="1"/>
        <end position="38"/>
    </location>
</feature>
<sequence>MARHAAPRTARRKALLKAGLTVTAAGAAVFGAGAAAQAAPAPTPAAPAADGGLAGLPQLVGTLTGGDSGTGAALGGVGKGLAPVTKLKLNPLAGTGVDPLDNGIGTQIADFKPIGTDLVTGHLTQGGAIAGLPVVGPLSQSLLP</sequence>
<gene>
    <name evidence="2" type="ORF">SLA_4769</name>
</gene>
<keyword evidence="3" id="KW-1185">Reference proteome</keyword>
<name>A0A160P4U0_STRLU</name>
<evidence type="ECO:0000313" key="2">
    <source>
        <dbReference type="EMBL" id="BAU85653.1"/>
    </source>
</evidence>
<organism evidence="2 3">
    <name type="scientific">Streptomyces laurentii</name>
    <dbReference type="NCBI Taxonomy" id="39478"/>
    <lineage>
        <taxon>Bacteria</taxon>
        <taxon>Bacillati</taxon>
        <taxon>Actinomycetota</taxon>
        <taxon>Actinomycetes</taxon>
        <taxon>Kitasatosporales</taxon>
        <taxon>Streptomycetaceae</taxon>
        <taxon>Streptomyces</taxon>
    </lineage>
</organism>
<evidence type="ECO:0008006" key="4">
    <source>
        <dbReference type="Google" id="ProtNLM"/>
    </source>
</evidence>
<evidence type="ECO:0000256" key="1">
    <source>
        <dbReference type="SAM" id="SignalP"/>
    </source>
</evidence>
<reference evidence="2 3" key="1">
    <citation type="journal article" date="2016" name="Genome Announc.">
        <title>Complete Genome Sequence of Thiostrepton-Producing Streptomyces laurentii ATCC 31255.</title>
        <authorList>
            <person name="Doi K."/>
            <person name="Fujino Y."/>
            <person name="Nagayoshi Y."/>
            <person name="Ohshima T."/>
            <person name="Ogata S."/>
        </authorList>
    </citation>
    <scope>NUCLEOTIDE SEQUENCE [LARGE SCALE GENOMIC DNA]</scope>
    <source>
        <strain evidence="2 3">ATCC 31255</strain>
    </source>
</reference>
<dbReference type="PROSITE" id="PS51318">
    <property type="entry name" value="TAT"/>
    <property type="match status" value="1"/>
</dbReference>
<proteinExistence type="predicted"/>
<dbReference type="RefSeq" id="WP_359880986.1">
    <property type="nucleotide sequence ID" value="NZ_JBEYHT010000043.1"/>
</dbReference>
<dbReference type="Proteomes" id="UP000217676">
    <property type="component" value="Chromosome"/>
</dbReference>
<dbReference type="AlphaFoldDB" id="A0A160P4U0"/>
<evidence type="ECO:0000313" key="3">
    <source>
        <dbReference type="Proteomes" id="UP000217676"/>
    </source>
</evidence>
<dbReference type="InterPro" id="IPR006311">
    <property type="entry name" value="TAT_signal"/>
</dbReference>